<gene>
    <name evidence="1" type="ORF">ACEZ3G_11605</name>
</gene>
<evidence type="ECO:0000313" key="1">
    <source>
        <dbReference type="EMBL" id="MFH6604126.1"/>
    </source>
</evidence>
<protein>
    <submittedName>
        <fullName evidence="1">Uncharacterized protein</fullName>
    </submittedName>
</protein>
<reference evidence="1" key="1">
    <citation type="submission" date="2024-09" db="EMBL/GenBank/DDBJ databases">
        <authorList>
            <person name="Liu J."/>
        </authorList>
    </citation>
    <scope>NUCLEOTIDE SEQUENCE</scope>
    <source>
        <strain evidence="1">NBU2967</strain>
    </source>
</reference>
<proteinExistence type="predicted"/>
<organism evidence="1 2">
    <name type="scientific">Meishania litoralis</name>
    <dbReference type="NCBI Taxonomy" id="3434685"/>
    <lineage>
        <taxon>Bacteria</taxon>
        <taxon>Pseudomonadati</taxon>
        <taxon>Bacteroidota</taxon>
        <taxon>Flavobacteriia</taxon>
        <taxon>Flavobacteriales</taxon>
        <taxon>Flavobacteriaceae</taxon>
        <taxon>Meishania</taxon>
    </lineage>
</organism>
<accession>A0ACC7LLN2</accession>
<keyword evidence="2" id="KW-1185">Reference proteome</keyword>
<name>A0ACC7LLN2_9FLAO</name>
<evidence type="ECO:0000313" key="2">
    <source>
        <dbReference type="Proteomes" id="UP001595191"/>
    </source>
</evidence>
<dbReference type="Proteomes" id="UP001595191">
    <property type="component" value="Unassembled WGS sequence"/>
</dbReference>
<sequence>MVKNYTYLVLILTAIVPQFILSQEIKIFRTSDFDLKGKVKKCLVLTHYGKEEYEFNIDGLLTKSVTRYNDQDYDVTHYKYSGDELLEKRSEVYRDDVFDENTSIANFYTIDTTENRKVTEKIISYSKEFLGQNEYHYDAEGKLIKVFRNDNEGSDETEIVYTNVKGEFTKTIKVNGIVLRSVRTSEKKGKDQGKNSIVLTKEFIEGQPNKAVEEVKNGIGLLQDRTLYYFDTKTNQFVPEASMSYAYDENNMLIKTETKTGEVVEIKEYIYQFDGSEYANWVKQIVKPENDYKTREISYYKTEKLVVEE</sequence>
<comment type="caution">
    <text evidence="1">The sequence shown here is derived from an EMBL/GenBank/DDBJ whole genome shotgun (WGS) entry which is preliminary data.</text>
</comment>
<dbReference type="EMBL" id="JBHFPV010000002">
    <property type="protein sequence ID" value="MFH6604126.1"/>
    <property type="molecule type" value="Genomic_DNA"/>
</dbReference>